<proteinExistence type="predicted"/>
<gene>
    <name evidence="2" type="ORF">OCBIM_22027739mg</name>
</gene>
<feature type="compositionally biased region" description="Polar residues" evidence="1">
    <location>
        <begin position="86"/>
        <end position="100"/>
    </location>
</feature>
<evidence type="ECO:0000313" key="2">
    <source>
        <dbReference type="EMBL" id="KOF97999.1"/>
    </source>
</evidence>
<feature type="region of interest" description="Disordered" evidence="1">
    <location>
        <begin position="83"/>
        <end position="106"/>
    </location>
</feature>
<reference evidence="2" key="1">
    <citation type="submission" date="2015-07" db="EMBL/GenBank/DDBJ databases">
        <title>MeaNS - Measles Nucleotide Surveillance Program.</title>
        <authorList>
            <person name="Tran T."/>
            <person name="Druce J."/>
        </authorList>
    </citation>
    <scope>NUCLEOTIDE SEQUENCE</scope>
    <source>
        <strain evidence="2">UCB-OBI-ISO-001</strain>
        <tissue evidence="2">Gonad</tissue>
    </source>
</reference>
<sequence length="106" mass="11889">MQTLQEPQFRVQTVTAVLFSKYTGLRFYVLLCCSAYWLTSNGYMPPATYIIDSLPRQFSPTTTQPRTPSPTTTQKIYSLPLLPHVPSTTHPSTCPTNSTPPLHGDR</sequence>
<organism evidence="2">
    <name type="scientific">Octopus bimaculoides</name>
    <name type="common">California two-spotted octopus</name>
    <dbReference type="NCBI Taxonomy" id="37653"/>
    <lineage>
        <taxon>Eukaryota</taxon>
        <taxon>Metazoa</taxon>
        <taxon>Spiralia</taxon>
        <taxon>Lophotrochozoa</taxon>
        <taxon>Mollusca</taxon>
        <taxon>Cephalopoda</taxon>
        <taxon>Coleoidea</taxon>
        <taxon>Octopodiformes</taxon>
        <taxon>Octopoda</taxon>
        <taxon>Incirrata</taxon>
        <taxon>Octopodidae</taxon>
        <taxon>Octopus</taxon>
    </lineage>
</organism>
<protein>
    <submittedName>
        <fullName evidence="2">Uncharacterized protein</fullName>
    </submittedName>
</protein>
<dbReference type="EMBL" id="KQ416232">
    <property type="protein sequence ID" value="KOF97999.1"/>
    <property type="molecule type" value="Genomic_DNA"/>
</dbReference>
<evidence type="ECO:0000256" key="1">
    <source>
        <dbReference type="SAM" id="MobiDB-lite"/>
    </source>
</evidence>
<accession>A0A0L8I9B5</accession>
<name>A0A0L8I9B5_OCTBM</name>
<dbReference type="AlphaFoldDB" id="A0A0L8I9B5"/>